<dbReference type="Proteomes" id="UP000199028">
    <property type="component" value="Unassembled WGS sequence"/>
</dbReference>
<proteinExistence type="inferred from homology"/>
<dbReference type="Pfam" id="PF01670">
    <property type="entry name" value="Glyco_hydro_12"/>
    <property type="match status" value="1"/>
</dbReference>
<dbReference type="AlphaFoldDB" id="A0A1H9HV79"/>
<dbReference type="GO" id="GO:0008810">
    <property type="term" value="F:cellulase activity"/>
    <property type="evidence" value="ECO:0007669"/>
    <property type="project" value="InterPro"/>
</dbReference>
<reference evidence="4" key="1">
    <citation type="submission" date="2016-10" db="EMBL/GenBank/DDBJ databases">
        <authorList>
            <person name="Varghese N."/>
            <person name="Submissions S."/>
        </authorList>
    </citation>
    <scope>NUCLEOTIDE SEQUENCE [LARGE SCALE GENOMIC DNA]</scope>
    <source>
        <strain evidence="4">CGMCC 4.578</strain>
    </source>
</reference>
<dbReference type="Gene3D" id="2.60.120.180">
    <property type="match status" value="1"/>
</dbReference>
<dbReference type="SUPFAM" id="SSF49899">
    <property type="entry name" value="Concanavalin A-like lectins/glucanases"/>
    <property type="match status" value="1"/>
</dbReference>
<dbReference type="GO" id="GO:0000272">
    <property type="term" value="P:polysaccharide catabolic process"/>
    <property type="evidence" value="ECO:0007669"/>
    <property type="project" value="UniProtKB-KW"/>
</dbReference>
<evidence type="ECO:0000256" key="2">
    <source>
        <dbReference type="RuleBase" id="RU361163"/>
    </source>
</evidence>
<protein>
    <submittedName>
        <fullName evidence="3">Endoglucanase</fullName>
    </submittedName>
</protein>
<feature type="non-terminal residue" evidence="3">
    <location>
        <position position="1"/>
    </location>
</feature>
<evidence type="ECO:0000256" key="1">
    <source>
        <dbReference type="ARBA" id="ARBA00005519"/>
    </source>
</evidence>
<keyword evidence="2" id="KW-0119">Carbohydrate metabolism</keyword>
<name>A0A1H9HV79_9PSEU</name>
<comment type="similarity">
    <text evidence="1 2">Belongs to the glycosyl hydrolase 12 (cellulase H) family.</text>
</comment>
<dbReference type="EMBL" id="FOFT01000002">
    <property type="protein sequence ID" value="SEQ66178.1"/>
    <property type="molecule type" value="Genomic_DNA"/>
</dbReference>
<keyword evidence="2" id="KW-0326">Glycosidase</keyword>
<evidence type="ECO:0000313" key="4">
    <source>
        <dbReference type="Proteomes" id="UP000199028"/>
    </source>
</evidence>
<sequence length="29" mass="2944">YLTSIQAGFEPWNGGVGLAVDNFSASVSG</sequence>
<dbReference type="InterPro" id="IPR013320">
    <property type="entry name" value="ConA-like_dom_sf"/>
</dbReference>
<keyword evidence="2" id="KW-0378">Hydrolase</keyword>
<accession>A0A1H9HV79</accession>
<keyword evidence="4" id="KW-1185">Reference proteome</keyword>
<evidence type="ECO:0000313" key="3">
    <source>
        <dbReference type="EMBL" id="SEQ66178.1"/>
    </source>
</evidence>
<keyword evidence="2" id="KW-0624">Polysaccharide degradation</keyword>
<dbReference type="InterPro" id="IPR013319">
    <property type="entry name" value="GH11/12"/>
</dbReference>
<organism evidence="3 4">
    <name type="scientific">Lentzea flaviverrucosa</name>
    <dbReference type="NCBI Taxonomy" id="200379"/>
    <lineage>
        <taxon>Bacteria</taxon>
        <taxon>Bacillati</taxon>
        <taxon>Actinomycetota</taxon>
        <taxon>Actinomycetes</taxon>
        <taxon>Pseudonocardiales</taxon>
        <taxon>Pseudonocardiaceae</taxon>
        <taxon>Lentzea</taxon>
    </lineage>
</organism>
<gene>
    <name evidence="3" type="ORF">SAMN05216195_1021012</name>
</gene>
<dbReference type="InterPro" id="IPR002594">
    <property type="entry name" value="GH12"/>
</dbReference>